<gene>
    <name evidence="2" type="ORF">ICJ83_03595</name>
</gene>
<accession>A0A8J6UBQ7</accession>
<evidence type="ECO:0000313" key="3">
    <source>
        <dbReference type="Proteomes" id="UP000600588"/>
    </source>
</evidence>
<name>A0A8J6UBQ7_9FLAO</name>
<feature type="domain" description="Glycosyltransferase 2-like" evidence="1">
    <location>
        <begin position="5"/>
        <end position="144"/>
    </location>
</feature>
<sequence length="248" mass="28388">MPLVSIITITYNSESTIRDTIESILNQTYCKIEYVIIDGASNDNTLSIINSYKETILKKGISLKLVSENDNGIADAWNKGLRLCSGNIIGILNSDDWYENNAIEKVVSCLNVDKPELSYGICKRVDIHKNVVETMDRVFNPKRIYLNFGFSHTTCFATKKLYSQIGFFKEDYKIALDTDFLLRAFKQNIKFKRCSNITYMRLGGISTNFKSKALKEHERAMLNNGFNPMLIFLFGILKRGILIKQKFN</sequence>
<proteinExistence type="predicted"/>
<dbReference type="SUPFAM" id="SSF53448">
    <property type="entry name" value="Nucleotide-diphospho-sugar transferases"/>
    <property type="match status" value="1"/>
</dbReference>
<dbReference type="Proteomes" id="UP000600588">
    <property type="component" value="Unassembled WGS sequence"/>
</dbReference>
<dbReference type="RefSeq" id="WP_188228975.1">
    <property type="nucleotide sequence ID" value="NZ_JACVXB010000001.1"/>
</dbReference>
<dbReference type="CDD" id="cd06433">
    <property type="entry name" value="GT_2_WfgS_like"/>
    <property type="match status" value="1"/>
</dbReference>
<dbReference type="AlphaFoldDB" id="A0A8J6UBQ7"/>
<reference evidence="2 3" key="1">
    <citation type="submission" date="2020-09" db="EMBL/GenBank/DDBJ databases">
        <title>TT11 complete genome.</title>
        <authorList>
            <person name="Wu Z."/>
        </authorList>
    </citation>
    <scope>NUCLEOTIDE SEQUENCE [LARGE SCALE GENOMIC DNA]</scope>
    <source>
        <strain evidence="2 3">TT11</strain>
    </source>
</reference>
<dbReference type="GO" id="GO:0016758">
    <property type="term" value="F:hexosyltransferase activity"/>
    <property type="evidence" value="ECO:0007669"/>
    <property type="project" value="UniProtKB-ARBA"/>
</dbReference>
<dbReference type="Pfam" id="PF00535">
    <property type="entry name" value="Glycos_transf_2"/>
    <property type="match status" value="1"/>
</dbReference>
<dbReference type="InterPro" id="IPR029044">
    <property type="entry name" value="Nucleotide-diphossugar_trans"/>
</dbReference>
<dbReference type="PANTHER" id="PTHR22916:SF3">
    <property type="entry name" value="UDP-GLCNAC:BETAGAL BETA-1,3-N-ACETYLGLUCOSAMINYLTRANSFERASE-LIKE PROTEIN 1"/>
    <property type="match status" value="1"/>
</dbReference>
<dbReference type="InterPro" id="IPR001173">
    <property type="entry name" value="Glyco_trans_2-like"/>
</dbReference>
<protein>
    <submittedName>
        <fullName evidence="2">Glycosyltransferase</fullName>
    </submittedName>
</protein>
<dbReference type="PANTHER" id="PTHR22916">
    <property type="entry name" value="GLYCOSYLTRANSFERASE"/>
    <property type="match status" value="1"/>
</dbReference>
<evidence type="ECO:0000259" key="1">
    <source>
        <dbReference type="Pfam" id="PF00535"/>
    </source>
</evidence>
<comment type="caution">
    <text evidence="2">The sequence shown here is derived from an EMBL/GenBank/DDBJ whole genome shotgun (WGS) entry which is preliminary data.</text>
</comment>
<organism evidence="2 3">
    <name type="scientific">Aestuariibaculum sediminum</name>
    <dbReference type="NCBI Taxonomy" id="2770637"/>
    <lineage>
        <taxon>Bacteria</taxon>
        <taxon>Pseudomonadati</taxon>
        <taxon>Bacteroidota</taxon>
        <taxon>Flavobacteriia</taxon>
        <taxon>Flavobacteriales</taxon>
        <taxon>Flavobacteriaceae</taxon>
    </lineage>
</organism>
<evidence type="ECO:0000313" key="2">
    <source>
        <dbReference type="EMBL" id="MBD0831209.1"/>
    </source>
</evidence>
<dbReference type="EMBL" id="JACVXB010000001">
    <property type="protein sequence ID" value="MBD0831209.1"/>
    <property type="molecule type" value="Genomic_DNA"/>
</dbReference>
<keyword evidence="3" id="KW-1185">Reference proteome</keyword>
<dbReference type="Gene3D" id="3.90.550.10">
    <property type="entry name" value="Spore Coat Polysaccharide Biosynthesis Protein SpsA, Chain A"/>
    <property type="match status" value="1"/>
</dbReference>